<dbReference type="OrthoDB" id="6064818at2"/>
<name>A0A261UKA5_9BORD</name>
<keyword evidence="1" id="KW-0472">Membrane</keyword>
<proteinExistence type="predicted"/>
<reference evidence="3" key="1">
    <citation type="submission" date="2017-05" db="EMBL/GenBank/DDBJ databases">
        <title>Complete and WGS of Bordetella genogroups.</title>
        <authorList>
            <person name="Spilker T."/>
            <person name="Lipuma J."/>
        </authorList>
    </citation>
    <scope>NUCLEOTIDE SEQUENCE [LARGE SCALE GENOMIC DNA]</scope>
    <source>
        <strain evidence="3">AU8856</strain>
    </source>
</reference>
<protein>
    <recommendedName>
        <fullName evidence="4">DUF3592 domain-containing protein</fullName>
    </recommendedName>
</protein>
<dbReference type="EMBL" id="NEVS01000004">
    <property type="protein sequence ID" value="OZI62318.1"/>
    <property type="molecule type" value="Genomic_DNA"/>
</dbReference>
<evidence type="ECO:0000256" key="1">
    <source>
        <dbReference type="SAM" id="Phobius"/>
    </source>
</evidence>
<dbReference type="RefSeq" id="WP_094843701.1">
    <property type="nucleotide sequence ID" value="NZ_NEVS01000004.1"/>
</dbReference>
<gene>
    <name evidence="2" type="ORF">CAL28_24290</name>
</gene>
<keyword evidence="3" id="KW-1185">Reference proteome</keyword>
<organism evidence="2 3">
    <name type="scientific">Bordetella genomosp. 11</name>
    <dbReference type="NCBI Taxonomy" id="1416808"/>
    <lineage>
        <taxon>Bacteria</taxon>
        <taxon>Pseudomonadati</taxon>
        <taxon>Pseudomonadota</taxon>
        <taxon>Betaproteobacteria</taxon>
        <taxon>Burkholderiales</taxon>
        <taxon>Alcaligenaceae</taxon>
        <taxon>Bordetella</taxon>
    </lineage>
</organism>
<sequence>MATWGLPGWAWVVILVLLLSVVQVGFMLRGELRRRSQDAAVVARQDEVRDRGRAGTAVVIRTVDTGTRLGAVKFFVIDITMHVEAQDGIPPFDTTLRVPVSPVRLSDFAEGRLVRVRVDPATREVAIDQRTE</sequence>
<dbReference type="AlphaFoldDB" id="A0A261UKA5"/>
<evidence type="ECO:0008006" key="4">
    <source>
        <dbReference type="Google" id="ProtNLM"/>
    </source>
</evidence>
<keyword evidence="1" id="KW-1133">Transmembrane helix</keyword>
<evidence type="ECO:0000313" key="3">
    <source>
        <dbReference type="Proteomes" id="UP000215767"/>
    </source>
</evidence>
<feature type="transmembrane region" description="Helical" evidence="1">
    <location>
        <begin position="6"/>
        <end position="28"/>
    </location>
</feature>
<dbReference type="Proteomes" id="UP000215767">
    <property type="component" value="Unassembled WGS sequence"/>
</dbReference>
<keyword evidence="1" id="KW-0812">Transmembrane</keyword>
<accession>A0A261UKA5</accession>
<comment type="caution">
    <text evidence="2">The sequence shown here is derived from an EMBL/GenBank/DDBJ whole genome shotgun (WGS) entry which is preliminary data.</text>
</comment>
<evidence type="ECO:0000313" key="2">
    <source>
        <dbReference type="EMBL" id="OZI62318.1"/>
    </source>
</evidence>